<keyword evidence="3" id="KW-1185">Reference proteome</keyword>
<feature type="compositionally biased region" description="Basic and acidic residues" evidence="1">
    <location>
        <begin position="262"/>
        <end position="275"/>
    </location>
</feature>
<dbReference type="OrthoDB" id="5422351at2759"/>
<accession>A0A167YX56</accession>
<sequence length="518" mass="58334">MSSTSTTYFTFTVLTERNISSVELYGSWDGFKKPFKMERDNRCGRGHWKGCPTDIVCEGNAENKDGSSSGEAGLKMGATYWYYYILDKAIQHYNVKEPYTTSCSLLPDIRVNVLDVPILLPEAPDDQRGDLTGRKFVGNKQLNHTQLGHEIGDAKPNQPSLGDVKTHSQIRPRTAPARLPAGNVRKHDVPTEKLLVEKNEQPLNQEAPQEHEKELQDHDVKIELPEMPAEPHHIHVSKHRRLRTAFAEIRPIRTAIGHKKSRSGDHEEKGKEGKHYGHHHQDHHRKRSVSPTPKKKGHGATRAKIHDMFDREDSKGVKHLAHMFKSSHQENAESEKHKHFHHLKHGHLRQKLHAARKRKASHSHRQTHAESMSADPPEQYAVDKGHGQDTSKSAAQPKTPIEDDKACTLQENMTKLESMISASTVENECTPLAFDSGQNPHSQRGGPLHIQDHASILHRCQKALNISQETVVPTAAARQHQDLHLNPRTCALENDVPFATPITREISQRGPLATPIKV</sequence>
<dbReference type="AlphaFoldDB" id="A0A167YX56"/>
<comment type="caution">
    <text evidence="2">The sequence shown here is derived from an EMBL/GenBank/DDBJ whole genome shotgun (WGS) entry which is preliminary data.</text>
</comment>
<feature type="region of interest" description="Disordered" evidence="1">
    <location>
        <begin position="149"/>
        <end position="183"/>
    </location>
</feature>
<evidence type="ECO:0000313" key="2">
    <source>
        <dbReference type="EMBL" id="KZZ91867.1"/>
    </source>
</evidence>
<dbReference type="VEuPathDB" id="FungiDB:AAP_03086"/>
<dbReference type="EMBL" id="AZGZ01000012">
    <property type="protein sequence ID" value="KZZ91867.1"/>
    <property type="molecule type" value="Genomic_DNA"/>
</dbReference>
<feature type="compositionally biased region" description="Basic residues" evidence="1">
    <location>
        <begin position="337"/>
        <end position="366"/>
    </location>
</feature>
<feature type="compositionally biased region" description="Basic and acidic residues" evidence="1">
    <location>
        <begin position="327"/>
        <end position="336"/>
    </location>
</feature>
<dbReference type="PANTHER" id="PTHR40625">
    <property type="entry name" value="GTP-BINDING PROTEIN ESDC-RELATED"/>
    <property type="match status" value="1"/>
</dbReference>
<protein>
    <submittedName>
        <fullName evidence="2">Uncharacterized protein</fullName>
    </submittedName>
</protein>
<feature type="compositionally biased region" description="Basic residues" evidence="1">
    <location>
        <begin position="276"/>
        <end position="303"/>
    </location>
</feature>
<feature type="region of interest" description="Disordered" evidence="1">
    <location>
        <begin position="326"/>
        <end position="404"/>
    </location>
</feature>
<feature type="region of interest" description="Disordered" evidence="1">
    <location>
        <begin position="253"/>
        <end position="309"/>
    </location>
</feature>
<organism evidence="2 3">
    <name type="scientific">Ascosphaera apis ARSEF 7405</name>
    <dbReference type="NCBI Taxonomy" id="392613"/>
    <lineage>
        <taxon>Eukaryota</taxon>
        <taxon>Fungi</taxon>
        <taxon>Dikarya</taxon>
        <taxon>Ascomycota</taxon>
        <taxon>Pezizomycotina</taxon>
        <taxon>Eurotiomycetes</taxon>
        <taxon>Eurotiomycetidae</taxon>
        <taxon>Onygenales</taxon>
        <taxon>Ascosphaeraceae</taxon>
        <taxon>Ascosphaera</taxon>
    </lineage>
</organism>
<evidence type="ECO:0000256" key="1">
    <source>
        <dbReference type="SAM" id="MobiDB-lite"/>
    </source>
</evidence>
<evidence type="ECO:0000313" key="3">
    <source>
        <dbReference type="Proteomes" id="UP000242877"/>
    </source>
</evidence>
<dbReference type="Proteomes" id="UP000242877">
    <property type="component" value="Unassembled WGS sequence"/>
</dbReference>
<proteinExistence type="predicted"/>
<reference evidence="2 3" key="1">
    <citation type="journal article" date="2016" name="Genome Biol. Evol.">
        <title>Divergent and convergent evolution of fungal pathogenicity.</title>
        <authorList>
            <person name="Shang Y."/>
            <person name="Xiao G."/>
            <person name="Zheng P."/>
            <person name="Cen K."/>
            <person name="Zhan S."/>
            <person name="Wang C."/>
        </authorList>
    </citation>
    <scope>NUCLEOTIDE SEQUENCE [LARGE SCALE GENOMIC DNA]</scope>
    <source>
        <strain evidence="2 3">ARSEF 7405</strain>
    </source>
</reference>
<gene>
    <name evidence="2" type="ORF">AAP_03086</name>
</gene>
<dbReference type="PANTHER" id="PTHR40625:SF1">
    <property type="entry name" value="AMP-ACTIVATED PROTEIN KINASE GLYCOGEN-BINDING DOMAIN-CONTAINING PROTEIN"/>
    <property type="match status" value="1"/>
</dbReference>
<name>A0A167YX56_9EURO</name>